<dbReference type="EMBL" id="NAJQ01000111">
    <property type="protein sequence ID" value="TKA78501.1"/>
    <property type="molecule type" value="Genomic_DNA"/>
</dbReference>
<feature type="region of interest" description="Disordered" evidence="1">
    <location>
        <begin position="230"/>
        <end position="256"/>
    </location>
</feature>
<protein>
    <submittedName>
        <fullName evidence="2">Uncharacterized protein</fullName>
    </submittedName>
</protein>
<keyword evidence="3" id="KW-1185">Reference proteome</keyword>
<organism evidence="2 3">
    <name type="scientific">Friedmanniomyces simplex</name>
    <dbReference type="NCBI Taxonomy" id="329884"/>
    <lineage>
        <taxon>Eukaryota</taxon>
        <taxon>Fungi</taxon>
        <taxon>Dikarya</taxon>
        <taxon>Ascomycota</taxon>
        <taxon>Pezizomycotina</taxon>
        <taxon>Dothideomycetes</taxon>
        <taxon>Dothideomycetidae</taxon>
        <taxon>Mycosphaerellales</taxon>
        <taxon>Teratosphaeriaceae</taxon>
        <taxon>Friedmanniomyces</taxon>
    </lineage>
</organism>
<gene>
    <name evidence="2" type="ORF">B0A55_01986</name>
</gene>
<name>A0A4U0XPG3_9PEZI</name>
<feature type="region of interest" description="Disordered" evidence="1">
    <location>
        <begin position="122"/>
        <end position="204"/>
    </location>
</feature>
<evidence type="ECO:0000313" key="2">
    <source>
        <dbReference type="EMBL" id="TKA78501.1"/>
    </source>
</evidence>
<reference evidence="2 3" key="1">
    <citation type="submission" date="2017-03" db="EMBL/GenBank/DDBJ databases">
        <title>Genomes of endolithic fungi from Antarctica.</title>
        <authorList>
            <person name="Coleine C."/>
            <person name="Masonjones S."/>
            <person name="Stajich J.E."/>
        </authorList>
    </citation>
    <scope>NUCLEOTIDE SEQUENCE [LARGE SCALE GENOMIC DNA]</scope>
    <source>
        <strain evidence="2 3">CCFEE 5184</strain>
    </source>
</reference>
<dbReference type="Proteomes" id="UP000309340">
    <property type="component" value="Unassembled WGS sequence"/>
</dbReference>
<proteinExistence type="predicted"/>
<sequence length="345" mass="36384">MSLASPFYLSRLSQASAEAVATDGLCGDRLHIDKCAITECTIPKCVLVYDADARYSFVHVEAPPAGSVLRVEPHVYAPTSASRSFLGTLKDLEALHKTSATGLAKAEADGFKPALVKESKTTSNGKSILFDPSNFPDPPMPPASKATSVGSGKTSPPPHVRGINTKHTRTSVHTAPAAQAAVTPATESAGGGPQSIPSDTDPAARIPAPVEAFGRSFIVSPVDTTEQTVQRSLDQRRMRPPKENAVTPQPATTAFGKPVAATHPINSTKAAKSAKPGVKRTGSSKITETNVEEAIKDAIENVAATTLASKPGAKEHALADEDAWELVDRPEEEEWVKVSSRKKRV</sequence>
<evidence type="ECO:0000313" key="3">
    <source>
        <dbReference type="Proteomes" id="UP000309340"/>
    </source>
</evidence>
<feature type="compositionally biased region" description="Low complexity" evidence="1">
    <location>
        <begin position="171"/>
        <end position="188"/>
    </location>
</feature>
<accession>A0A4U0XPG3</accession>
<feature type="compositionally biased region" description="Polar residues" evidence="1">
    <location>
        <begin position="145"/>
        <end position="154"/>
    </location>
</feature>
<comment type="caution">
    <text evidence="2">The sequence shown here is derived from an EMBL/GenBank/DDBJ whole genome shotgun (WGS) entry which is preliminary data.</text>
</comment>
<evidence type="ECO:0000256" key="1">
    <source>
        <dbReference type="SAM" id="MobiDB-lite"/>
    </source>
</evidence>
<feature type="compositionally biased region" description="Basic and acidic residues" evidence="1">
    <location>
        <begin position="233"/>
        <end position="242"/>
    </location>
</feature>
<dbReference type="AlphaFoldDB" id="A0A4U0XPG3"/>
<dbReference type="OrthoDB" id="3879603at2759"/>